<dbReference type="EMBL" id="QNBD01000003">
    <property type="protein sequence ID" value="RKX72660.1"/>
    <property type="molecule type" value="Genomic_DNA"/>
</dbReference>
<name>A0A660SRT4_UNCT6</name>
<dbReference type="Gene3D" id="3.10.50.40">
    <property type="match status" value="1"/>
</dbReference>
<evidence type="ECO:0000256" key="6">
    <source>
        <dbReference type="PROSITE-ProRule" id="PRU00278"/>
    </source>
</evidence>
<dbReference type="SUPFAM" id="SSF109998">
    <property type="entry name" value="Triger factor/SurA peptide-binding domain-like"/>
    <property type="match status" value="1"/>
</dbReference>
<evidence type="ECO:0000256" key="2">
    <source>
        <dbReference type="ARBA" id="ARBA00013194"/>
    </source>
</evidence>
<dbReference type="Proteomes" id="UP000271125">
    <property type="component" value="Unassembled WGS sequence"/>
</dbReference>
<dbReference type="GO" id="GO:0003755">
    <property type="term" value="F:peptidyl-prolyl cis-trans isomerase activity"/>
    <property type="evidence" value="ECO:0007669"/>
    <property type="project" value="UniProtKB-KW"/>
</dbReference>
<evidence type="ECO:0000256" key="4">
    <source>
        <dbReference type="ARBA" id="ARBA00023110"/>
    </source>
</evidence>
<dbReference type="InterPro" id="IPR050245">
    <property type="entry name" value="PrsA_foldase"/>
</dbReference>
<keyword evidence="5 6" id="KW-0413">Isomerase</keyword>
<dbReference type="InterPro" id="IPR000297">
    <property type="entry name" value="PPIase_PpiC"/>
</dbReference>
<dbReference type="SUPFAM" id="SSF54534">
    <property type="entry name" value="FKBP-like"/>
    <property type="match status" value="1"/>
</dbReference>
<sequence>MKSKILLTAILIVTLVIAGCKGGNAKKSKENALCVVNGEPFTMEEYNEFISQYQEQSKGQITPQIKNQIVSQWISNEILYQEAKKNKVDCDNDVKRKVEILKKQIIATEYLNKVLEEKAQVTDNDILDFYNIRKKQYEVSIKISRIMTFSLDKAQEALEKINKGRSFLSVAREYSVDYNSQQGITIGPFQRGGALSQVPEIEDAAFALKNIGSVSSVISTNYGFFIVKLVSRRKLQNPISLDSAKSAIYHKLSLNKQTNIYNTLLDSLKKNSKITLSVTP</sequence>
<evidence type="ECO:0000313" key="9">
    <source>
        <dbReference type="Proteomes" id="UP000271125"/>
    </source>
</evidence>
<evidence type="ECO:0000313" key="8">
    <source>
        <dbReference type="EMBL" id="RKX72660.1"/>
    </source>
</evidence>
<dbReference type="AlphaFoldDB" id="A0A660SRT4"/>
<proteinExistence type="predicted"/>
<evidence type="ECO:0000256" key="1">
    <source>
        <dbReference type="ARBA" id="ARBA00000971"/>
    </source>
</evidence>
<organism evidence="8 9">
    <name type="scientific">candidate division TA06 bacterium</name>
    <dbReference type="NCBI Taxonomy" id="2250710"/>
    <lineage>
        <taxon>Bacteria</taxon>
        <taxon>Bacteria division TA06</taxon>
    </lineage>
</organism>
<reference evidence="8 9" key="1">
    <citation type="submission" date="2018-06" db="EMBL/GenBank/DDBJ databases">
        <title>Extensive metabolic versatility and redundancy in microbially diverse, dynamic hydrothermal sediments.</title>
        <authorList>
            <person name="Dombrowski N."/>
            <person name="Teske A."/>
            <person name="Baker B.J."/>
        </authorList>
    </citation>
    <scope>NUCLEOTIDE SEQUENCE [LARGE SCALE GENOMIC DNA]</scope>
    <source>
        <strain evidence="8">B10_G13</strain>
    </source>
</reference>
<dbReference type="InterPro" id="IPR027304">
    <property type="entry name" value="Trigger_fact/SurA_dom_sf"/>
</dbReference>
<dbReference type="PROSITE" id="PS50198">
    <property type="entry name" value="PPIC_PPIASE_2"/>
    <property type="match status" value="1"/>
</dbReference>
<evidence type="ECO:0000259" key="7">
    <source>
        <dbReference type="PROSITE" id="PS50198"/>
    </source>
</evidence>
<dbReference type="InterPro" id="IPR046357">
    <property type="entry name" value="PPIase_dom_sf"/>
</dbReference>
<dbReference type="Pfam" id="PF13623">
    <property type="entry name" value="SurA_N_2"/>
    <property type="match status" value="1"/>
</dbReference>
<keyword evidence="3" id="KW-0732">Signal</keyword>
<accession>A0A660SRT4</accession>
<dbReference type="Pfam" id="PF00639">
    <property type="entry name" value="Rotamase"/>
    <property type="match status" value="1"/>
</dbReference>
<feature type="domain" description="PpiC" evidence="7">
    <location>
        <begin position="138"/>
        <end position="231"/>
    </location>
</feature>
<keyword evidence="4 6" id="KW-0697">Rotamase</keyword>
<gene>
    <name evidence="8" type="ORF">DRP43_00105</name>
</gene>
<dbReference type="PANTHER" id="PTHR47245">
    <property type="entry name" value="PEPTIDYLPROLYL ISOMERASE"/>
    <property type="match status" value="1"/>
</dbReference>
<dbReference type="EC" id="5.2.1.8" evidence="2"/>
<evidence type="ECO:0000256" key="3">
    <source>
        <dbReference type="ARBA" id="ARBA00022729"/>
    </source>
</evidence>
<dbReference type="PROSITE" id="PS51257">
    <property type="entry name" value="PROKAR_LIPOPROTEIN"/>
    <property type="match status" value="1"/>
</dbReference>
<comment type="catalytic activity">
    <reaction evidence="1">
        <text>[protein]-peptidylproline (omega=180) = [protein]-peptidylproline (omega=0)</text>
        <dbReference type="Rhea" id="RHEA:16237"/>
        <dbReference type="Rhea" id="RHEA-COMP:10747"/>
        <dbReference type="Rhea" id="RHEA-COMP:10748"/>
        <dbReference type="ChEBI" id="CHEBI:83833"/>
        <dbReference type="ChEBI" id="CHEBI:83834"/>
        <dbReference type="EC" id="5.2.1.8"/>
    </reaction>
</comment>
<comment type="caution">
    <text evidence="8">The sequence shown here is derived from an EMBL/GenBank/DDBJ whole genome shotgun (WGS) entry which is preliminary data.</text>
</comment>
<dbReference type="PANTHER" id="PTHR47245:SF1">
    <property type="entry name" value="FOLDASE PROTEIN PRSA"/>
    <property type="match status" value="1"/>
</dbReference>
<dbReference type="Gene3D" id="1.10.8.1040">
    <property type="match status" value="1"/>
</dbReference>
<evidence type="ECO:0000256" key="5">
    <source>
        <dbReference type="ARBA" id="ARBA00023235"/>
    </source>
</evidence>
<protein>
    <recommendedName>
        <fullName evidence="2">peptidylprolyl isomerase</fullName>
        <ecNumber evidence="2">5.2.1.8</ecNumber>
    </recommendedName>
</protein>